<dbReference type="Proteomes" id="UP000050909">
    <property type="component" value="Unassembled WGS sequence"/>
</dbReference>
<evidence type="ECO:0000256" key="1">
    <source>
        <dbReference type="ARBA" id="ARBA00005417"/>
    </source>
</evidence>
<reference evidence="6 7" key="1">
    <citation type="journal article" date="2015" name="Genome Announc.">
        <title>Expanding the biotechnology potential of lactobacilli through comparative genomics of 213 strains and associated genera.</title>
        <authorList>
            <person name="Sun Z."/>
            <person name="Harris H.M."/>
            <person name="McCann A."/>
            <person name="Guo C."/>
            <person name="Argimon S."/>
            <person name="Zhang W."/>
            <person name="Yang X."/>
            <person name="Jeffery I.B."/>
            <person name="Cooney J.C."/>
            <person name="Kagawa T.F."/>
            <person name="Liu W."/>
            <person name="Song Y."/>
            <person name="Salvetti E."/>
            <person name="Wrobel A."/>
            <person name="Rasinkangas P."/>
            <person name="Parkhill J."/>
            <person name="Rea M.C."/>
            <person name="O'Sullivan O."/>
            <person name="Ritari J."/>
            <person name="Douillard F.P."/>
            <person name="Paul Ross R."/>
            <person name="Yang R."/>
            <person name="Briner A.E."/>
            <person name="Felis G.E."/>
            <person name="de Vos W.M."/>
            <person name="Barrangou R."/>
            <person name="Klaenhammer T.R."/>
            <person name="Caufield P.W."/>
            <person name="Cui Y."/>
            <person name="Zhang H."/>
            <person name="O'Toole P.W."/>
        </authorList>
    </citation>
    <scope>NUCLEOTIDE SEQUENCE [LARGE SCALE GENOMIC DNA]</scope>
    <source>
        <strain evidence="6 7">DSM 20534</strain>
    </source>
</reference>
<evidence type="ECO:0000313" key="6">
    <source>
        <dbReference type="EMBL" id="KRK37631.1"/>
    </source>
</evidence>
<gene>
    <name evidence="6" type="ORF">FC62_GL001245</name>
</gene>
<dbReference type="AlphaFoldDB" id="A0A0R1GUD5"/>
<keyword evidence="4 6" id="KW-0067">ATP-binding</keyword>
<dbReference type="Gene3D" id="3.40.50.300">
    <property type="entry name" value="P-loop containing nucleotide triphosphate hydrolases"/>
    <property type="match status" value="1"/>
</dbReference>
<dbReference type="PANTHER" id="PTHR43335">
    <property type="entry name" value="ABC TRANSPORTER, ATP-BINDING PROTEIN"/>
    <property type="match status" value="1"/>
</dbReference>
<dbReference type="SMART" id="SM00382">
    <property type="entry name" value="AAA"/>
    <property type="match status" value="1"/>
</dbReference>
<evidence type="ECO:0000256" key="2">
    <source>
        <dbReference type="ARBA" id="ARBA00022448"/>
    </source>
</evidence>
<dbReference type="InterPro" id="IPR003593">
    <property type="entry name" value="AAA+_ATPase"/>
</dbReference>
<dbReference type="PATRIC" id="fig|1423722.3.peg.1269"/>
<dbReference type="Pfam" id="PF00005">
    <property type="entry name" value="ABC_tran"/>
    <property type="match status" value="1"/>
</dbReference>
<keyword evidence="3" id="KW-0547">Nucleotide-binding</keyword>
<evidence type="ECO:0000259" key="5">
    <source>
        <dbReference type="PROSITE" id="PS50893"/>
    </source>
</evidence>
<comment type="caution">
    <text evidence="6">The sequence shown here is derived from an EMBL/GenBank/DDBJ whole genome shotgun (WGS) entry which is preliminary data.</text>
</comment>
<dbReference type="PROSITE" id="PS00211">
    <property type="entry name" value="ABC_TRANSPORTER_1"/>
    <property type="match status" value="1"/>
</dbReference>
<keyword evidence="7" id="KW-1185">Reference proteome</keyword>
<feature type="domain" description="ABC transporter" evidence="5">
    <location>
        <begin position="4"/>
        <end position="210"/>
    </location>
</feature>
<dbReference type="InterPro" id="IPR027417">
    <property type="entry name" value="P-loop_NTPase"/>
</dbReference>
<dbReference type="InterPro" id="IPR003439">
    <property type="entry name" value="ABC_transporter-like_ATP-bd"/>
</dbReference>
<dbReference type="GO" id="GO:0005524">
    <property type="term" value="F:ATP binding"/>
    <property type="evidence" value="ECO:0007669"/>
    <property type="project" value="UniProtKB-KW"/>
</dbReference>
<dbReference type="InterPro" id="IPR017871">
    <property type="entry name" value="ABC_transporter-like_CS"/>
</dbReference>
<organism evidence="6 7">
    <name type="scientific">Amylolactobacillus amylotrophicus DSM 20534</name>
    <dbReference type="NCBI Taxonomy" id="1423722"/>
    <lineage>
        <taxon>Bacteria</taxon>
        <taxon>Bacillati</taxon>
        <taxon>Bacillota</taxon>
        <taxon>Bacilli</taxon>
        <taxon>Lactobacillales</taxon>
        <taxon>Lactobacillaceae</taxon>
        <taxon>Amylolactobacillus</taxon>
    </lineage>
</organism>
<evidence type="ECO:0000256" key="4">
    <source>
        <dbReference type="ARBA" id="ARBA00022840"/>
    </source>
</evidence>
<keyword evidence="2" id="KW-0813">Transport</keyword>
<dbReference type="SUPFAM" id="SSF52540">
    <property type="entry name" value="P-loop containing nucleoside triphosphate hydrolases"/>
    <property type="match status" value="1"/>
</dbReference>
<comment type="similarity">
    <text evidence="1">Belongs to the ABC transporter superfamily.</text>
</comment>
<protein>
    <submittedName>
        <fullName evidence="6">Brca-like bacitracin transport atp-binding protein</fullName>
    </submittedName>
</protein>
<evidence type="ECO:0000256" key="3">
    <source>
        <dbReference type="ARBA" id="ARBA00022741"/>
    </source>
</evidence>
<accession>A0A0R1GUD5</accession>
<evidence type="ECO:0000313" key="7">
    <source>
        <dbReference type="Proteomes" id="UP000050909"/>
    </source>
</evidence>
<sequence length="211" mass="23414">MPQINFTNYTKVIKKKTILDDITFQFDSGKIYGLHGRNGSGKTMILRAISGLIFPTSGSVQVGDQVIHKDVDFPAETGVIIEHTDLLPQYTAFDNLKMLSRINNVASDDDINSALLAVGLEGHEKEKVKSFSLGMRQKLSIAQAIFEHPKLLLLDEPTNALDQETIRDVRQILLGLKQDGATIIIASHNKEDLDVLADEILLIHDERINIA</sequence>
<dbReference type="PANTHER" id="PTHR43335:SF4">
    <property type="entry name" value="ABC TRANSPORTER, ATP-BINDING PROTEIN"/>
    <property type="match status" value="1"/>
</dbReference>
<dbReference type="RefSeq" id="WP_054746034.1">
    <property type="nucleotide sequence ID" value="NZ_AZCV01000004.1"/>
</dbReference>
<dbReference type="GO" id="GO:0016887">
    <property type="term" value="F:ATP hydrolysis activity"/>
    <property type="evidence" value="ECO:0007669"/>
    <property type="project" value="InterPro"/>
</dbReference>
<dbReference type="PROSITE" id="PS50893">
    <property type="entry name" value="ABC_TRANSPORTER_2"/>
    <property type="match status" value="1"/>
</dbReference>
<dbReference type="EMBL" id="AZCV01000004">
    <property type="protein sequence ID" value="KRK37631.1"/>
    <property type="molecule type" value="Genomic_DNA"/>
</dbReference>
<name>A0A0R1GUD5_9LACO</name>
<proteinExistence type="inferred from homology"/>